<dbReference type="SUPFAM" id="SSF51306">
    <property type="entry name" value="LexA/Signal peptidase"/>
    <property type="match status" value="1"/>
</dbReference>
<keyword evidence="3" id="KW-0804">Transcription</keyword>
<dbReference type="SMART" id="SM00530">
    <property type="entry name" value="HTH_XRE"/>
    <property type="match status" value="1"/>
</dbReference>
<dbReference type="AlphaFoldDB" id="A0A7W8JBQ1"/>
<comment type="caution">
    <text evidence="5">The sequence shown here is derived from an EMBL/GenBank/DDBJ whole genome shotgun (WGS) entry which is preliminary data.</text>
</comment>
<evidence type="ECO:0000313" key="6">
    <source>
        <dbReference type="Proteomes" id="UP000569092"/>
    </source>
</evidence>
<dbReference type="InterPro" id="IPR036286">
    <property type="entry name" value="LexA/Signal_pep-like_sf"/>
</dbReference>
<dbReference type="Pfam" id="PF13560">
    <property type="entry name" value="HTH_31"/>
    <property type="match status" value="1"/>
</dbReference>
<evidence type="ECO:0000256" key="3">
    <source>
        <dbReference type="ARBA" id="ARBA00023163"/>
    </source>
</evidence>
<keyword evidence="2" id="KW-0238">DNA-binding</keyword>
<dbReference type="PANTHER" id="PTHR40661:SF2">
    <property type="entry name" value="HTH-TYPE TRANSCRIPTIONAL REGULATOR PRTR"/>
    <property type="match status" value="1"/>
</dbReference>
<dbReference type="CDD" id="cd00093">
    <property type="entry name" value="HTH_XRE"/>
    <property type="match status" value="1"/>
</dbReference>
<protein>
    <submittedName>
        <fullName evidence="5">Transcriptional regulator with XRE-family HTH domain</fullName>
    </submittedName>
</protein>
<reference evidence="5 6" key="1">
    <citation type="submission" date="2020-08" db="EMBL/GenBank/DDBJ databases">
        <title>Genomic Encyclopedia of Type Strains, Phase IV (KMG-V): Genome sequencing to study the core and pangenomes of soil and plant-associated prokaryotes.</title>
        <authorList>
            <person name="Whitman W."/>
        </authorList>
    </citation>
    <scope>NUCLEOTIDE SEQUENCE [LARGE SCALE GENOMIC DNA]</scope>
    <source>
        <strain evidence="5 6">M8US30</strain>
    </source>
</reference>
<dbReference type="CDD" id="cd06529">
    <property type="entry name" value="S24_LexA-like"/>
    <property type="match status" value="1"/>
</dbReference>
<gene>
    <name evidence="5" type="ORF">HDF10_003087</name>
</gene>
<feature type="domain" description="HTH cro/C1-type" evidence="4">
    <location>
        <begin position="15"/>
        <end position="51"/>
    </location>
</feature>
<dbReference type="Proteomes" id="UP000569092">
    <property type="component" value="Unassembled WGS sequence"/>
</dbReference>
<dbReference type="PROSITE" id="PS50943">
    <property type="entry name" value="HTH_CROC1"/>
    <property type="match status" value="1"/>
</dbReference>
<name>A0A7W8JBQ1_9BACT</name>
<dbReference type="GO" id="GO:0003677">
    <property type="term" value="F:DNA binding"/>
    <property type="evidence" value="ECO:0007669"/>
    <property type="project" value="UniProtKB-KW"/>
</dbReference>
<dbReference type="Gene3D" id="2.10.109.10">
    <property type="entry name" value="Umud Fragment, subunit A"/>
    <property type="match status" value="1"/>
</dbReference>
<organism evidence="5 6">
    <name type="scientific">Tunturiibacter lichenicola</name>
    <dbReference type="NCBI Taxonomy" id="2051959"/>
    <lineage>
        <taxon>Bacteria</taxon>
        <taxon>Pseudomonadati</taxon>
        <taxon>Acidobacteriota</taxon>
        <taxon>Terriglobia</taxon>
        <taxon>Terriglobales</taxon>
        <taxon>Acidobacteriaceae</taxon>
        <taxon>Tunturiibacter</taxon>
    </lineage>
</organism>
<sequence>MSDQGVSLPEWSARIRGLLVRLKLSQAGLATRVGVSPATVTRWMKGSHQPNSAAYAAIGNLAGAPDGIYFWERAGVDPANFPDTNLRITLSSLQVNLKDFNLVSSRKLSSKVIAERSTAVVLPLLYVVAYGDRVPPKPHVPLSEAEVEDVLMAPLRWCPHPESMISMRVAGDSMAPIIPPDAIIAVDTAVTERDALNQRLTVFSHRDLGFKVARLQRLPSSDILVSANHKYLPVDVSDHSKWKVIGAVVWWVSKDPMESDVVNAQEN</sequence>
<evidence type="ECO:0000256" key="1">
    <source>
        <dbReference type="ARBA" id="ARBA00023015"/>
    </source>
</evidence>
<dbReference type="InterPro" id="IPR015927">
    <property type="entry name" value="Peptidase_S24_S26A/B/C"/>
</dbReference>
<dbReference type="EMBL" id="JACHDZ010000005">
    <property type="protein sequence ID" value="MBB5345096.1"/>
    <property type="molecule type" value="Genomic_DNA"/>
</dbReference>
<accession>A0A7W8JBQ1</accession>
<dbReference type="InterPro" id="IPR001387">
    <property type="entry name" value="Cro/C1-type_HTH"/>
</dbReference>
<evidence type="ECO:0000256" key="2">
    <source>
        <dbReference type="ARBA" id="ARBA00023125"/>
    </source>
</evidence>
<proteinExistence type="predicted"/>
<keyword evidence="1" id="KW-0805">Transcription regulation</keyword>
<dbReference type="InterPro" id="IPR010982">
    <property type="entry name" value="Lambda_DNA-bd_dom_sf"/>
</dbReference>
<dbReference type="Pfam" id="PF00717">
    <property type="entry name" value="Peptidase_S24"/>
    <property type="match status" value="1"/>
</dbReference>
<dbReference type="SUPFAM" id="SSF47413">
    <property type="entry name" value="lambda repressor-like DNA-binding domains"/>
    <property type="match status" value="1"/>
</dbReference>
<evidence type="ECO:0000259" key="4">
    <source>
        <dbReference type="PROSITE" id="PS50943"/>
    </source>
</evidence>
<dbReference type="InterPro" id="IPR039418">
    <property type="entry name" value="LexA-like"/>
</dbReference>
<evidence type="ECO:0000313" key="5">
    <source>
        <dbReference type="EMBL" id="MBB5345096.1"/>
    </source>
</evidence>
<dbReference type="Gene3D" id="1.10.260.40">
    <property type="entry name" value="lambda repressor-like DNA-binding domains"/>
    <property type="match status" value="1"/>
</dbReference>
<dbReference type="PANTHER" id="PTHR40661">
    <property type="match status" value="1"/>
</dbReference>